<keyword evidence="1" id="KW-0472">Membrane</keyword>
<dbReference type="AlphaFoldDB" id="G4CFV9"/>
<dbReference type="Proteomes" id="UP000003019">
    <property type="component" value="Unassembled WGS sequence"/>
</dbReference>
<dbReference type="EMBL" id="AGAY01000018">
    <property type="protein sequence ID" value="EGY53313.1"/>
    <property type="molecule type" value="Genomic_DNA"/>
</dbReference>
<evidence type="ECO:0000313" key="2">
    <source>
        <dbReference type="EMBL" id="EGY53313.1"/>
    </source>
</evidence>
<evidence type="ECO:0000256" key="1">
    <source>
        <dbReference type="SAM" id="Phobius"/>
    </source>
</evidence>
<proteinExistence type="predicted"/>
<sequence length="60" mass="6727">MLFSFGHLTLGTVHLKTGLTYLNLSYVILSIFSLLFLINLGKNIKPLKTKFSSHLSIKFG</sequence>
<evidence type="ECO:0000313" key="3">
    <source>
        <dbReference type="Proteomes" id="UP000003019"/>
    </source>
</evidence>
<keyword evidence="3" id="KW-1185">Reference proteome</keyword>
<protein>
    <submittedName>
        <fullName evidence="2">Uncharacterized protein</fullName>
    </submittedName>
</protein>
<gene>
    <name evidence="2" type="ORF">HMPREF9371_0498</name>
</gene>
<keyword evidence="1" id="KW-0812">Transmembrane</keyword>
<feature type="transmembrane region" description="Helical" evidence="1">
    <location>
        <begin position="20"/>
        <end position="40"/>
    </location>
</feature>
<comment type="caution">
    <text evidence="2">The sequence shown here is derived from an EMBL/GenBank/DDBJ whole genome shotgun (WGS) entry which is preliminary data.</text>
</comment>
<keyword evidence="1" id="KW-1133">Transmembrane helix</keyword>
<reference evidence="2 3" key="1">
    <citation type="submission" date="2011-05" db="EMBL/GenBank/DDBJ databases">
        <authorList>
            <person name="Muzny D."/>
            <person name="Qin X."/>
            <person name="Deng J."/>
            <person name="Jiang H."/>
            <person name="Liu Y."/>
            <person name="Qu J."/>
            <person name="Song X.-Z."/>
            <person name="Zhang L."/>
            <person name="Thornton R."/>
            <person name="Coyle M."/>
            <person name="Francisco L."/>
            <person name="Jackson L."/>
            <person name="Javaid M."/>
            <person name="Korchina V."/>
            <person name="Kovar C."/>
            <person name="Mata R."/>
            <person name="Mathew T."/>
            <person name="Ngo R."/>
            <person name="Nguyen L."/>
            <person name="Nguyen N."/>
            <person name="Okwuonu G."/>
            <person name="Ongeri F."/>
            <person name="Pham C."/>
            <person name="Simmons D."/>
            <person name="Wilczek-Boney K."/>
            <person name="Hale W."/>
            <person name="Jakkamsetti A."/>
            <person name="Pham P."/>
            <person name="Ruth R."/>
            <person name="San Lucas F."/>
            <person name="Warren J."/>
            <person name="Zhang J."/>
            <person name="Zhao Z."/>
            <person name="Zhou C."/>
            <person name="Zhu D."/>
            <person name="Lee S."/>
            <person name="Bess C."/>
            <person name="Blankenburg K."/>
            <person name="Forbes L."/>
            <person name="Fu Q."/>
            <person name="Gubbala S."/>
            <person name="Hirani K."/>
            <person name="Jayaseelan J.C."/>
            <person name="Lara F."/>
            <person name="Munidasa M."/>
            <person name="Palculict T."/>
            <person name="Patil S."/>
            <person name="Pu L.-L."/>
            <person name="Saada N."/>
            <person name="Tang L."/>
            <person name="Weissenberger G."/>
            <person name="Zhu Y."/>
            <person name="Hemphill L."/>
            <person name="Shang Y."/>
            <person name="Youmans B."/>
            <person name="Ayvaz T."/>
            <person name="Ross M."/>
            <person name="Santibanez J."/>
            <person name="Aqrawi P."/>
            <person name="Gross S."/>
            <person name="Joshi V."/>
            <person name="Fowler G."/>
            <person name="Nazareth L."/>
            <person name="Reid J."/>
            <person name="Worley K."/>
            <person name="Petrosino J."/>
            <person name="Highlander S."/>
            <person name="Gibbs R."/>
        </authorList>
    </citation>
    <scope>NUCLEOTIDE SEQUENCE [LARGE SCALE GENOMIC DNA]</scope>
    <source>
        <strain evidence="2 3">871</strain>
    </source>
</reference>
<dbReference type="HOGENOM" id="CLU_2936842_0_0_4"/>
<name>G4CFV9_9NEIS</name>
<accession>G4CFV9</accession>
<organism evidence="2 3">
    <name type="scientific">Neisseria shayeganii 871</name>
    <dbReference type="NCBI Taxonomy" id="1032488"/>
    <lineage>
        <taxon>Bacteria</taxon>
        <taxon>Pseudomonadati</taxon>
        <taxon>Pseudomonadota</taxon>
        <taxon>Betaproteobacteria</taxon>
        <taxon>Neisseriales</taxon>
        <taxon>Neisseriaceae</taxon>
        <taxon>Neisseria</taxon>
    </lineage>
</organism>